<sequence>MFHCHGWGVFFCAALTGAKLVFSGRYSAEETQPLVDLLISEKVTMTCGAPAIFMPMLHYIKTLKDKPHFNNLRMLSGATAPPVSVMKDYAEMGADIIHAYGATETTPIVSLNFLKPTLSHLSEEEKWTLRLKQGCPVPFVSWKILDATGKEVPRDGESVGEGHYRGPWITASYYNDERSKDAFTEDGYWKSGDALTVDKYGYLKVTDRFKDVIKSGGEWISSIDLENAIMAHPNVVEASVAGIPHPKWEERPLALVVLAKTGEKVMEEDILNFIMPKFAKWQLPDRILFVDGIPKTSVGKFSKKDIRKEYGNFYSKQENSDLISCKQ</sequence>
<keyword evidence="3" id="KW-0276">Fatty acid metabolism</keyword>
<dbReference type="AlphaFoldDB" id="C0QF85"/>
<dbReference type="InterPro" id="IPR042099">
    <property type="entry name" value="ANL_N_sf"/>
</dbReference>
<keyword evidence="8" id="KW-1185">Reference proteome</keyword>
<dbReference type="Gene3D" id="3.30.300.30">
    <property type="match status" value="1"/>
</dbReference>
<reference evidence="7 8" key="1">
    <citation type="journal article" date="2009" name="Environ. Microbiol.">
        <title>Genome sequence of Desulfobacterium autotrophicum HRM2, a marine sulfate reducer oxidizing organic carbon completely to carbon dioxide.</title>
        <authorList>
            <person name="Strittmatter A.W."/>
            <person name="Liesegang H."/>
            <person name="Rabus R."/>
            <person name="Decker I."/>
            <person name="Amann J."/>
            <person name="Andres S."/>
            <person name="Henne A."/>
            <person name="Fricke W.F."/>
            <person name="Martinez-Arias R."/>
            <person name="Bartels D."/>
            <person name="Goesmann A."/>
            <person name="Krause L."/>
            <person name="Puehler A."/>
            <person name="Klenk H.P."/>
            <person name="Richter M."/>
            <person name="Schuler M."/>
            <person name="Gloeckner F.O."/>
            <person name="Meyerdierks A."/>
            <person name="Gottschalk G."/>
            <person name="Amann R."/>
        </authorList>
    </citation>
    <scope>NUCLEOTIDE SEQUENCE [LARGE SCALE GENOMIC DNA]</scope>
    <source>
        <strain evidence="8">ATCC 43914 / DSM 3382 / HRM2</strain>
    </source>
</reference>
<evidence type="ECO:0000256" key="4">
    <source>
        <dbReference type="ARBA" id="ARBA00023098"/>
    </source>
</evidence>
<dbReference type="InterPro" id="IPR025110">
    <property type="entry name" value="AMP-bd_C"/>
</dbReference>
<evidence type="ECO:0000256" key="2">
    <source>
        <dbReference type="ARBA" id="ARBA00022598"/>
    </source>
</evidence>
<dbReference type="PANTHER" id="PTHR43859">
    <property type="entry name" value="ACYL-ACTIVATING ENZYME"/>
    <property type="match status" value="1"/>
</dbReference>
<evidence type="ECO:0000259" key="5">
    <source>
        <dbReference type="Pfam" id="PF00501"/>
    </source>
</evidence>
<dbReference type="GO" id="GO:0016874">
    <property type="term" value="F:ligase activity"/>
    <property type="evidence" value="ECO:0007669"/>
    <property type="project" value="UniProtKB-KW"/>
</dbReference>
<evidence type="ECO:0000259" key="6">
    <source>
        <dbReference type="Pfam" id="PF13193"/>
    </source>
</evidence>
<gene>
    <name evidence="7" type="primary">alkK1</name>
    <name evidence="7" type="ordered locus">HRM2_45300</name>
</gene>
<dbReference type="Proteomes" id="UP000000442">
    <property type="component" value="Chromosome"/>
</dbReference>
<dbReference type="HOGENOM" id="CLU_000022_17_0_7"/>
<feature type="domain" description="AMP-dependent synthetase/ligase" evidence="5">
    <location>
        <begin position="1"/>
        <end position="174"/>
    </location>
</feature>
<dbReference type="Pfam" id="PF13193">
    <property type="entry name" value="AMP-binding_C"/>
    <property type="match status" value="1"/>
</dbReference>
<protein>
    <submittedName>
        <fullName evidence="7">AlkK1</fullName>
        <ecNumber evidence="7">6.2.1.-</ecNumber>
    </submittedName>
</protein>
<dbReference type="SUPFAM" id="SSF56801">
    <property type="entry name" value="Acetyl-CoA synthetase-like"/>
    <property type="match status" value="1"/>
</dbReference>
<dbReference type="Gene3D" id="3.40.50.12780">
    <property type="entry name" value="N-terminal domain of ligase-like"/>
    <property type="match status" value="1"/>
</dbReference>
<accession>C0QF85</accession>
<dbReference type="RefSeq" id="WP_015906300.1">
    <property type="nucleotide sequence ID" value="NC_012108.1"/>
</dbReference>
<dbReference type="Pfam" id="PF00501">
    <property type="entry name" value="AMP-binding"/>
    <property type="match status" value="1"/>
</dbReference>
<name>C0QF85_DESAH</name>
<dbReference type="InterPro" id="IPR045851">
    <property type="entry name" value="AMP-bd_C_sf"/>
</dbReference>
<proteinExistence type="inferred from homology"/>
<dbReference type="InterPro" id="IPR000873">
    <property type="entry name" value="AMP-dep_synth/lig_dom"/>
</dbReference>
<keyword evidence="2 7" id="KW-0436">Ligase</keyword>
<evidence type="ECO:0000256" key="1">
    <source>
        <dbReference type="ARBA" id="ARBA00006432"/>
    </source>
</evidence>
<evidence type="ECO:0000313" key="8">
    <source>
        <dbReference type="Proteomes" id="UP000000442"/>
    </source>
</evidence>
<feature type="domain" description="AMP-binding enzyme C-terminal" evidence="6">
    <location>
        <begin position="225"/>
        <end position="300"/>
    </location>
</feature>
<keyword evidence="4" id="KW-0443">Lipid metabolism</keyword>
<dbReference type="EC" id="6.2.1.-" evidence="7"/>
<dbReference type="eggNOG" id="COG0318">
    <property type="taxonomic scope" value="Bacteria"/>
</dbReference>
<evidence type="ECO:0000256" key="3">
    <source>
        <dbReference type="ARBA" id="ARBA00022832"/>
    </source>
</evidence>
<dbReference type="FunFam" id="3.30.300.30:FF:000008">
    <property type="entry name" value="2,3-dihydroxybenzoate-AMP ligase"/>
    <property type="match status" value="1"/>
</dbReference>
<comment type="similarity">
    <text evidence="1">Belongs to the ATP-dependent AMP-binding enzyme family.</text>
</comment>
<evidence type="ECO:0000313" key="7">
    <source>
        <dbReference type="EMBL" id="ACN17586.1"/>
    </source>
</evidence>
<dbReference type="PANTHER" id="PTHR43859:SF4">
    <property type="entry name" value="BUTANOATE--COA LIGASE AAE1-RELATED"/>
    <property type="match status" value="1"/>
</dbReference>
<dbReference type="KEGG" id="dat:HRM2_45300"/>
<dbReference type="EMBL" id="CP001087">
    <property type="protein sequence ID" value="ACN17586.1"/>
    <property type="molecule type" value="Genomic_DNA"/>
</dbReference>
<organism evidence="7 8">
    <name type="scientific">Desulforapulum autotrophicum (strain ATCC 43914 / DSM 3382 / VKM B-1955 / HRM2)</name>
    <name type="common">Desulfobacterium autotrophicum</name>
    <dbReference type="NCBI Taxonomy" id="177437"/>
    <lineage>
        <taxon>Bacteria</taxon>
        <taxon>Pseudomonadati</taxon>
        <taxon>Thermodesulfobacteriota</taxon>
        <taxon>Desulfobacteria</taxon>
        <taxon>Desulfobacterales</taxon>
        <taxon>Desulfobacteraceae</taxon>
        <taxon>Desulforapulum</taxon>
    </lineage>
</organism>
<dbReference type="GO" id="GO:0006631">
    <property type="term" value="P:fatty acid metabolic process"/>
    <property type="evidence" value="ECO:0007669"/>
    <property type="project" value="UniProtKB-KW"/>
</dbReference>
<dbReference type="STRING" id="177437.HRM2_45300"/>